<feature type="transmembrane region" description="Helical" evidence="1">
    <location>
        <begin position="98"/>
        <end position="119"/>
    </location>
</feature>
<accession>A0A0R1H2J2</accession>
<evidence type="ECO:0000313" key="3">
    <source>
        <dbReference type="Proteomes" id="UP000050909"/>
    </source>
</evidence>
<dbReference type="AlphaFoldDB" id="A0A0R1H2J2"/>
<feature type="transmembrane region" description="Helical" evidence="1">
    <location>
        <begin position="125"/>
        <end position="146"/>
    </location>
</feature>
<proteinExistence type="predicted"/>
<organism evidence="2 3">
    <name type="scientific">Amylolactobacillus amylotrophicus DSM 20534</name>
    <dbReference type="NCBI Taxonomy" id="1423722"/>
    <lineage>
        <taxon>Bacteria</taxon>
        <taxon>Bacillati</taxon>
        <taxon>Bacillota</taxon>
        <taxon>Bacilli</taxon>
        <taxon>Lactobacillales</taxon>
        <taxon>Lactobacillaceae</taxon>
        <taxon>Amylolactobacillus</taxon>
    </lineage>
</organism>
<feature type="transmembrane region" description="Helical" evidence="1">
    <location>
        <begin position="12"/>
        <end position="34"/>
    </location>
</feature>
<feature type="transmembrane region" description="Helical" evidence="1">
    <location>
        <begin position="203"/>
        <end position="224"/>
    </location>
</feature>
<gene>
    <name evidence="2" type="ORF">FC62_GL000585</name>
</gene>
<dbReference type="Proteomes" id="UP000050909">
    <property type="component" value="Unassembled WGS sequence"/>
</dbReference>
<dbReference type="PANTHER" id="PTHR37814:SF1">
    <property type="entry name" value="MEMBRANE PROTEIN"/>
    <property type="match status" value="1"/>
</dbReference>
<dbReference type="PATRIC" id="fig|1423722.3.peg.596"/>
<keyword evidence="1" id="KW-0472">Membrane</keyword>
<comment type="caution">
    <text evidence="2">The sequence shown here is derived from an EMBL/GenBank/DDBJ whole genome shotgun (WGS) entry which is preliminary data.</text>
</comment>
<dbReference type="PANTHER" id="PTHR37814">
    <property type="entry name" value="CONSERVED MEMBRANE PROTEIN"/>
    <property type="match status" value="1"/>
</dbReference>
<name>A0A0R1H2J2_9LACO</name>
<keyword evidence="1" id="KW-0812">Transmembrane</keyword>
<evidence type="ECO:0000313" key="2">
    <source>
        <dbReference type="EMBL" id="KRK36807.1"/>
    </source>
</evidence>
<dbReference type="InterPro" id="IPR038728">
    <property type="entry name" value="YkvI-like"/>
</dbReference>
<evidence type="ECO:0000256" key="1">
    <source>
        <dbReference type="SAM" id="Phobius"/>
    </source>
</evidence>
<keyword evidence="3" id="KW-1185">Reference proteome</keyword>
<feature type="transmembrane region" description="Helical" evidence="1">
    <location>
        <begin position="344"/>
        <end position="362"/>
    </location>
</feature>
<dbReference type="EMBL" id="AZCV01000010">
    <property type="protein sequence ID" value="KRK36807.1"/>
    <property type="molecule type" value="Genomic_DNA"/>
</dbReference>
<feature type="transmembrane region" description="Helical" evidence="1">
    <location>
        <begin position="153"/>
        <end position="173"/>
    </location>
</feature>
<sequence length="397" mass="43002">MESNMEQTTTKLSVMNVFKFAGAIIAFLIGSGFASGQEVLQFFTNYGLKGILGVFVAMTLFVVLGAVLMRYGFNHRNELASNGIRHYCGKIFGTFMEWYTPFFCFLIGVIMVSGAGATVNEYFGWPNLVGTVGMTVIVFITTLFGFNRLIDIISYLGPLTILFTIVIAGISLLKNPGGLATADDVLRSSKGIIYGAGNQSFSWVLSAFLFVANNIVVGVPFITVLGKSAKNKKEAVLGGVFAGIALMASALLLNLAMLSEIGQVLKVQVPVLLLAGNISTIISFFFSLILLEEIFSTAAPMTWTVAYSLVGRNASKNKYRLIILALTIITFVISQVPFGQLVAVIYPITGYIGVILIFLIIGREIYDFVKHNRSTENSAELAENMKVGLANDATKDK</sequence>
<keyword evidence="1" id="KW-1133">Transmembrane helix</keyword>
<feature type="transmembrane region" description="Helical" evidence="1">
    <location>
        <begin position="236"/>
        <end position="257"/>
    </location>
</feature>
<feature type="transmembrane region" description="Helical" evidence="1">
    <location>
        <begin position="269"/>
        <end position="291"/>
    </location>
</feature>
<feature type="transmembrane region" description="Helical" evidence="1">
    <location>
        <begin position="46"/>
        <end position="69"/>
    </location>
</feature>
<protein>
    <recommendedName>
        <fullName evidence="4">Membrane protein YkvI</fullName>
    </recommendedName>
</protein>
<evidence type="ECO:0008006" key="4">
    <source>
        <dbReference type="Google" id="ProtNLM"/>
    </source>
</evidence>
<feature type="transmembrane region" description="Helical" evidence="1">
    <location>
        <begin position="321"/>
        <end position="338"/>
    </location>
</feature>
<reference evidence="2 3" key="1">
    <citation type="journal article" date="2015" name="Genome Announc.">
        <title>Expanding the biotechnology potential of lactobacilli through comparative genomics of 213 strains and associated genera.</title>
        <authorList>
            <person name="Sun Z."/>
            <person name="Harris H.M."/>
            <person name="McCann A."/>
            <person name="Guo C."/>
            <person name="Argimon S."/>
            <person name="Zhang W."/>
            <person name="Yang X."/>
            <person name="Jeffery I.B."/>
            <person name="Cooney J.C."/>
            <person name="Kagawa T.F."/>
            <person name="Liu W."/>
            <person name="Song Y."/>
            <person name="Salvetti E."/>
            <person name="Wrobel A."/>
            <person name="Rasinkangas P."/>
            <person name="Parkhill J."/>
            <person name="Rea M.C."/>
            <person name="O'Sullivan O."/>
            <person name="Ritari J."/>
            <person name="Douillard F.P."/>
            <person name="Paul Ross R."/>
            <person name="Yang R."/>
            <person name="Briner A.E."/>
            <person name="Felis G.E."/>
            <person name="de Vos W.M."/>
            <person name="Barrangou R."/>
            <person name="Klaenhammer T.R."/>
            <person name="Caufield P.W."/>
            <person name="Cui Y."/>
            <person name="Zhang H."/>
            <person name="O'Toole P.W."/>
        </authorList>
    </citation>
    <scope>NUCLEOTIDE SEQUENCE [LARGE SCALE GENOMIC DNA]</scope>
    <source>
        <strain evidence="2 3">DSM 20534</strain>
    </source>
</reference>